<dbReference type="EMBL" id="BKCJ010008748">
    <property type="protein sequence ID" value="GEU83766.1"/>
    <property type="molecule type" value="Genomic_DNA"/>
</dbReference>
<dbReference type="InterPro" id="IPR040442">
    <property type="entry name" value="Pyrv_kinase-like_dom_sf"/>
</dbReference>
<organism evidence="2">
    <name type="scientific">Tanacetum cinerariifolium</name>
    <name type="common">Dalmatian daisy</name>
    <name type="synonym">Chrysanthemum cinerariifolium</name>
    <dbReference type="NCBI Taxonomy" id="118510"/>
    <lineage>
        <taxon>Eukaryota</taxon>
        <taxon>Viridiplantae</taxon>
        <taxon>Streptophyta</taxon>
        <taxon>Embryophyta</taxon>
        <taxon>Tracheophyta</taxon>
        <taxon>Spermatophyta</taxon>
        <taxon>Magnoliopsida</taxon>
        <taxon>eudicotyledons</taxon>
        <taxon>Gunneridae</taxon>
        <taxon>Pentapetalae</taxon>
        <taxon>asterids</taxon>
        <taxon>campanulids</taxon>
        <taxon>Asterales</taxon>
        <taxon>Asteraceae</taxon>
        <taxon>Asteroideae</taxon>
        <taxon>Anthemideae</taxon>
        <taxon>Anthemidinae</taxon>
        <taxon>Tanacetum</taxon>
    </lineage>
</organism>
<gene>
    <name evidence="2" type="ORF">Tci_055744</name>
</gene>
<accession>A0A6L2NBZ9</accession>
<keyword evidence="2" id="KW-0418">Kinase</keyword>
<name>A0A6L2NBZ9_TANCI</name>
<evidence type="ECO:0000313" key="2">
    <source>
        <dbReference type="EMBL" id="GEU83766.1"/>
    </source>
</evidence>
<dbReference type="InterPro" id="IPR015813">
    <property type="entry name" value="Pyrv/PenolPyrv_kinase-like_dom"/>
</dbReference>
<comment type="caution">
    <text evidence="2">The sequence shown here is derived from an EMBL/GenBank/DDBJ whole genome shotgun (WGS) entry which is preliminary data.</text>
</comment>
<protein>
    <submittedName>
        <fullName evidence="2">Pyruvate, phosphate dikinase, chloroplastic</fullName>
    </submittedName>
</protein>
<dbReference type="GO" id="GO:0016301">
    <property type="term" value="F:kinase activity"/>
    <property type="evidence" value="ECO:0007669"/>
    <property type="project" value="UniProtKB-KW"/>
</dbReference>
<dbReference type="GO" id="GO:0050242">
    <property type="term" value="F:pyruvate, phosphate dikinase activity"/>
    <property type="evidence" value="ECO:0007669"/>
    <property type="project" value="InterPro"/>
</dbReference>
<proteinExistence type="predicted"/>
<dbReference type="InterPro" id="IPR010121">
    <property type="entry name" value="Pyruvate_phosphate_dikinase"/>
</dbReference>
<evidence type="ECO:0000256" key="1">
    <source>
        <dbReference type="SAM" id="MobiDB-lite"/>
    </source>
</evidence>
<dbReference type="Gene3D" id="3.20.20.60">
    <property type="entry name" value="Phosphoenolpyruvate-binding domains"/>
    <property type="match status" value="1"/>
</dbReference>
<reference evidence="2" key="1">
    <citation type="journal article" date="2019" name="Sci. Rep.">
        <title>Draft genome of Tanacetum cinerariifolium, the natural source of mosquito coil.</title>
        <authorList>
            <person name="Yamashiro T."/>
            <person name="Shiraishi A."/>
            <person name="Satake H."/>
            <person name="Nakayama K."/>
        </authorList>
    </citation>
    <scope>NUCLEOTIDE SEQUENCE</scope>
</reference>
<dbReference type="PANTHER" id="PTHR22931:SF9">
    <property type="entry name" value="PYRUVATE, PHOSPHATE DIKINASE 1, CHLOROPLASTIC"/>
    <property type="match status" value="1"/>
</dbReference>
<dbReference type="SUPFAM" id="SSF51621">
    <property type="entry name" value="Phosphoenolpyruvate/pyruvate domain"/>
    <property type="match status" value="1"/>
</dbReference>
<keyword evidence="2" id="KW-0670">Pyruvate</keyword>
<feature type="region of interest" description="Disordered" evidence="1">
    <location>
        <begin position="75"/>
        <end position="150"/>
    </location>
</feature>
<feature type="compositionally biased region" description="Basic residues" evidence="1">
    <location>
        <begin position="131"/>
        <end position="140"/>
    </location>
</feature>
<dbReference type="PANTHER" id="PTHR22931">
    <property type="entry name" value="PHOSPHOENOLPYRUVATE DIKINASE-RELATED"/>
    <property type="match status" value="1"/>
</dbReference>
<dbReference type="AlphaFoldDB" id="A0A6L2NBZ9"/>
<sequence>MTVVKADRSLSCKDPLDLLLPYQRSYFEGIVRAMDGLSVTIRLLDPPQHEYLPESGLEQIVGDLTNPSVFLRIRRERSKSPRQRSKEGGMFKRLGSRWKSVSARSDSYNHHSHLRYTEALSKSEDSVGGHWKSRLKKKKSSREEDDLSQP</sequence>
<keyword evidence="2" id="KW-0808">Transferase</keyword>